<protein>
    <submittedName>
        <fullName evidence="2">Uncharacterized protein</fullName>
    </submittedName>
</protein>
<feature type="chain" id="PRO_5003518099" evidence="1">
    <location>
        <begin position="22"/>
        <end position="86"/>
    </location>
</feature>
<gene>
    <name evidence="2" type="ordered locus">SCATT_p02180</name>
</gene>
<name>G8XEM9_STREN</name>
<dbReference type="HOGENOM" id="CLU_2496486_0_0_11"/>
<accession>G8XEM9</accession>
<evidence type="ECO:0000313" key="2">
    <source>
        <dbReference type="EMBL" id="AEW98411.1"/>
    </source>
</evidence>
<evidence type="ECO:0000313" key="3">
    <source>
        <dbReference type="Proteomes" id="UP000007842"/>
    </source>
</evidence>
<evidence type="ECO:0000256" key="1">
    <source>
        <dbReference type="SAM" id="SignalP"/>
    </source>
</evidence>
<dbReference type="EMBL" id="CP003229">
    <property type="protein sequence ID" value="AEW98411.1"/>
    <property type="molecule type" value="Genomic_DNA"/>
</dbReference>
<sequence>MMACAAVAAAALGGLAPGARAAALTCGQAVRQTQAGLRNAGAPTSRTDWQGVRDDARRFIDGHPWGGSATEALERDVAALDRECAD</sequence>
<proteinExistence type="predicted"/>
<dbReference type="Proteomes" id="UP000007842">
    <property type="component" value="Plasmid pSCATT"/>
</dbReference>
<geneLocation type="plasmid" evidence="2 3">
    <name>pSCATT</name>
</geneLocation>
<organism evidence="2 3">
    <name type="scientific">Streptantibioticus cattleyicolor (strain ATCC 35852 / DSM 46488 / JCM 4925 / NBRC 14057 / NRRL 8057)</name>
    <name type="common">Streptomyces cattleya</name>
    <dbReference type="NCBI Taxonomy" id="1003195"/>
    <lineage>
        <taxon>Bacteria</taxon>
        <taxon>Bacillati</taxon>
        <taxon>Actinomycetota</taxon>
        <taxon>Actinomycetes</taxon>
        <taxon>Kitasatosporales</taxon>
        <taxon>Streptomycetaceae</taxon>
        <taxon>Streptantibioticus</taxon>
    </lineage>
</organism>
<reference evidence="3" key="1">
    <citation type="submission" date="2011-12" db="EMBL/GenBank/DDBJ databases">
        <title>Complete genome sequence of Streptomyces cattleya strain DSM 46488.</title>
        <authorList>
            <person name="Ou H.-Y."/>
            <person name="Li P."/>
            <person name="Zhao C."/>
            <person name="O'Hagan D."/>
            <person name="Deng Z."/>
        </authorList>
    </citation>
    <scope>NUCLEOTIDE SEQUENCE [LARGE SCALE GENOMIC DNA]</scope>
    <source>
        <strain evidence="3">ATCC 35852 / DSM 46488 / JCM 4925 / NBRC 14057 / NRRL 8057</strain>
        <plasmid evidence="3">Plasmid pSCATT</plasmid>
    </source>
</reference>
<dbReference type="KEGG" id="scy:SCATT_p02180"/>
<keyword evidence="2" id="KW-0614">Plasmid</keyword>
<keyword evidence="3" id="KW-1185">Reference proteome</keyword>
<dbReference type="AlphaFoldDB" id="G8XEM9"/>
<dbReference type="PATRIC" id="fig|1003195.29.peg.6018"/>
<feature type="signal peptide" evidence="1">
    <location>
        <begin position="1"/>
        <end position="21"/>
    </location>
</feature>
<keyword evidence="1" id="KW-0732">Signal</keyword>